<feature type="region of interest" description="Disordered" evidence="6">
    <location>
        <begin position="1"/>
        <end position="136"/>
    </location>
</feature>
<reference evidence="9" key="1">
    <citation type="submission" date="2025-08" db="UniProtKB">
        <authorList>
            <consortium name="RefSeq"/>
        </authorList>
    </citation>
    <scope>IDENTIFICATION</scope>
</reference>
<organism evidence="8 9">
    <name type="scientific">Octopus sinensis</name>
    <name type="common">East Asian common octopus</name>
    <dbReference type="NCBI Taxonomy" id="2607531"/>
    <lineage>
        <taxon>Eukaryota</taxon>
        <taxon>Metazoa</taxon>
        <taxon>Spiralia</taxon>
        <taxon>Lophotrochozoa</taxon>
        <taxon>Mollusca</taxon>
        <taxon>Cephalopoda</taxon>
        <taxon>Coleoidea</taxon>
        <taxon>Octopodiformes</taxon>
        <taxon>Octopoda</taxon>
        <taxon>Incirrata</taxon>
        <taxon>Octopodidae</taxon>
        <taxon>Octopus</taxon>
    </lineage>
</organism>
<keyword evidence="4" id="KW-0158">Chromosome</keyword>
<name>A0A6P7TB64_9MOLL</name>
<proteinExistence type="inferred from homology"/>
<feature type="compositionally biased region" description="Basic and acidic residues" evidence="6">
    <location>
        <begin position="13"/>
        <end position="45"/>
    </location>
</feature>
<dbReference type="GO" id="GO:0006974">
    <property type="term" value="P:DNA damage response"/>
    <property type="evidence" value="ECO:0007669"/>
    <property type="project" value="InterPro"/>
</dbReference>
<feature type="compositionally biased region" description="Polar residues" evidence="6">
    <location>
        <begin position="102"/>
        <end position="111"/>
    </location>
</feature>
<dbReference type="PANTHER" id="PTHR13386">
    <property type="entry name" value="HISTONE PARYLATION FACTOR 1"/>
    <property type="match status" value="1"/>
</dbReference>
<feature type="compositionally biased region" description="Basic and acidic residues" evidence="6">
    <location>
        <begin position="60"/>
        <end position="70"/>
    </location>
</feature>
<evidence type="ECO:0000256" key="6">
    <source>
        <dbReference type="SAM" id="MobiDB-lite"/>
    </source>
</evidence>
<accession>A0A6P7TB64</accession>
<evidence type="ECO:0000313" key="8">
    <source>
        <dbReference type="Proteomes" id="UP000515154"/>
    </source>
</evidence>
<dbReference type="GO" id="GO:0005634">
    <property type="term" value="C:nucleus"/>
    <property type="evidence" value="ECO:0007669"/>
    <property type="project" value="UniProtKB-SubCell"/>
</dbReference>
<dbReference type="PANTHER" id="PTHR13386:SF1">
    <property type="entry name" value="HISTONE PARYLATION FACTOR 1"/>
    <property type="match status" value="1"/>
</dbReference>
<comment type="subcellular location">
    <subcellularLocation>
        <location evidence="2">Chromosome</location>
    </subcellularLocation>
    <subcellularLocation>
        <location evidence="1">Nucleus</location>
    </subcellularLocation>
</comment>
<feature type="compositionally biased region" description="Basic and acidic residues" evidence="6">
    <location>
        <begin position="84"/>
        <end position="98"/>
    </location>
</feature>
<evidence type="ECO:0000256" key="1">
    <source>
        <dbReference type="ARBA" id="ARBA00004123"/>
    </source>
</evidence>
<keyword evidence="8" id="KW-1185">Reference proteome</keyword>
<dbReference type="AlphaFoldDB" id="A0A6P7TB64"/>
<dbReference type="GO" id="GO:0005694">
    <property type="term" value="C:chromosome"/>
    <property type="evidence" value="ECO:0007669"/>
    <property type="project" value="UniProtKB-SubCell"/>
</dbReference>
<evidence type="ECO:0000256" key="3">
    <source>
        <dbReference type="ARBA" id="ARBA00010803"/>
    </source>
</evidence>
<keyword evidence="5" id="KW-0539">Nucleus</keyword>
<evidence type="ECO:0000256" key="4">
    <source>
        <dbReference type="ARBA" id="ARBA00022454"/>
    </source>
</evidence>
<dbReference type="GO" id="GO:0042393">
    <property type="term" value="F:histone binding"/>
    <property type="evidence" value="ECO:0007669"/>
    <property type="project" value="InterPro"/>
</dbReference>
<evidence type="ECO:0000259" key="7">
    <source>
        <dbReference type="Pfam" id="PF10283"/>
    </source>
</evidence>
<dbReference type="RefSeq" id="XP_029647570.2">
    <property type="nucleotide sequence ID" value="XM_029791710.2"/>
</dbReference>
<protein>
    <submittedName>
        <fullName evidence="9">Histone PARylation factor 1</fullName>
    </submittedName>
</protein>
<feature type="compositionally biased region" description="Low complexity" evidence="6">
    <location>
        <begin position="48"/>
        <end position="58"/>
    </location>
</feature>
<dbReference type="GO" id="GO:0072572">
    <property type="term" value="F:poly-ADP-D-ribose binding"/>
    <property type="evidence" value="ECO:0007669"/>
    <property type="project" value="TreeGrafter"/>
</dbReference>
<dbReference type="KEGG" id="osn:115221510"/>
<evidence type="ECO:0000256" key="2">
    <source>
        <dbReference type="ARBA" id="ARBA00004286"/>
    </source>
</evidence>
<feature type="domain" description="PBZ-type" evidence="7">
    <location>
        <begin position="17"/>
        <end position="42"/>
    </location>
</feature>
<dbReference type="InterPro" id="IPR019406">
    <property type="entry name" value="APLF_PBZ"/>
</dbReference>
<sequence>MAAVSPAAVVTAKQDKRPMCKYGEKCYRKNPNHLREYRHPNKPESEEQQSQNDQDNTEPSSKKPKLDPHKTGSISDDDDDDDVSRESGKTSDDAKQQDESVPGTSGESSKPVNEESQDKCEEELTLTPPPSPEDIKDNIREKFLFDMPDDFYELWKFCEATHPENPTNCFSDVLGFQLVGPFDILAGKHKQLNGKNSKGRYPNYLIHWRYYLDPPEFQTVIRGNDTTQFHLGYFRDVPTEAPVFVAANSAKEGPAIIPRGENLFAALSFYLGENIKSKKLFKPKQPAALQLQSDLTEWAKKLNFNLELKTKSMKERDKKTVCKAFHGAGIVVKLDKNEVGYRPIPETPAALKKMFQKILDSKTEEDRNQNFEPLQELMTLIQFANDECDYGEGLELGINLFCFGGDIFNSTIQFLLPLAYQLLQHPQFSQIITEHLKHRKMSALPHELNELN</sequence>
<dbReference type="Pfam" id="PF10283">
    <property type="entry name" value="zf-CCHH"/>
    <property type="match status" value="1"/>
</dbReference>
<dbReference type="Pfam" id="PF10228">
    <property type="entry name" value="HPF1"/>
    <property type="match status" value="1"/>
</dbReference>
<evidence type="ECO:0000256" key="5">
    <source>
        <dbReference type="ARBA" id="ARBA00023242"/>
    </source>
</evidence>
<evidence type="ECO:0000313" key="9">
    <source>
        <dbReference type="RefSeq" id="XP_029647570.2"/>
    </source>
</evidence>
<dbReference type="Proteomes" id="UP000515154">
    <property type="component" value="Linkage group LG18"/>
</dbReference>
<gene>
    <name evidence="9" type="primary">LOC115221510</name>
</gene>
<dbReference type="InterPro" id="IPR019361">
    <property type="entry name" value="HPF1"/>
</dbReference>
<comment type="similarity">
    <text evidence="3">Belongs to the HPF1 family.</text>
</comment>